<dbReference type="GO" id="GO:0004930">
    <property type="term" value="F:G protein-coupled receptor activity"/>
    <property type="evidence" value="ECO:0007669"/>
    <property type="project" value="InterPro"/>
</dbReference>
<comment type="subcellular location">
    <subcellularLocation>
        <location evidence="1">Membrane</location>
        <topology evidence="1">Multi-pass membrane protein</topology>
    </subcellularLocation>
</comment>
<dbReference type="GO" id="GO:0005886">
    <property type="term" value="C:plasma membrane"/>
    <property type="evidence" value="ECO:0007669"/>
    <property type="project" value="TreeGrafter"/>
</dbReference>
<dbReference type="Gene3D" id="1.20.1070.10">
    <property type="entry name" value="Rhodopsin 7-helix transmembrane proteins"/>
    <property type="match status" value="1"/>
</dbReference>
<evidence type="ECO:0000256" key="3">
    <source>
        <dbReference type="ARBA" id="ARBA00022989"/>
    </source>
</evidence>
<dbReference type="PANTHER" id="PTHR12011:SF347">
    <property type="entry name" value="FI21270P1-RELATED"/>
    <property type="match status" value="1"/>
</dbReference>
<organism evidence="7 8">
    <name type="scientific">Stylophora pistillata</name>
    <name type="common">Smooth cauliflower coral</name>
    <dbReference type="NCBI Taxonomy" id="50429"/>
    <lineage>
        <taxon>Eukaryota</taxon>
        <taxon>Metazoa</taxon>
        <taxon>Cnidaria</taxon>
        <taxon>Anthozoa</taxon>
        <taxon>Hexacorallia</taxon>
        <taxon>Scleractinia</taxon>
        <taxon>Astrocoeniina</taxon>
        <taxon>Pocilloporidae</taxon>
        <taxon>Stylophora</taxon>
    </lineage>
</organism>
<keyword evidence="3 5" id="KW-1133">Transmembrane helix</keyword>
<evidence type="ECO:0000256" key="2">
    <source>
        <dbReference type="ARBA" id="ARBA00022692"/>
    </source>
</evidence>
<evidence type="ECO:0000256" key="5">
    <source>
        <dbReference type="SAM" id="Phobius"/>
    </source>
</evidence>
<evidence type="ECO:0000313" key="7">
    <source>
        <dbReference type="EMBL" id="PFX12366.1"/>
    </source>
</evidence>
<reference evidence="8" key="1">
    <citation type="journal article" date="2017" name="bioRxiv">
        <title>Comparative analysis of the genomes of Stylophora pistillata and Acropora digitifera provides evidence for extensive differences between species of corals.</title>
        <authorList>
            <person name="Voolstra C.R."/>
            <person name="Li Y."/>
            <person name="Liew Y.J."/>
            <person name="Baumgarten S."/>
            <person name="Zoccola D."/>
            <person name="Flot J.-F."/>
            <person name="Tambutte S."/>
            <person name="Allemand D."/>
            <person name="Aranda M."/>
        </authorList>
    </citation>
    <scope>NUCLEOTIDE SEQUENCE [LARGE SCALE GENOMIC DNA]</scope>
</reference>
<dbReference type="PANTHER" id="PTHR12011">
    <property type="entry name" value="ADHESION G-PROTEIN COUPLED RECEPTOR"/>
    <property type="match status" value="1"/>
</dbReference>
<dbReference type="PROSITE" id="PS50261">
    <property type="entry name" value="G_PROTEIN_RECEP_F2_4"/>
    <property type="match status" value="1"/>
</dbReference>
<gene>
    <name evidence="7" type="primary">Lphn1</name>
    <name evidence="7" type="ORF">AWC38_SpisGene23695</name>
</gene>
<dbReference type="InterPro" id="IPR000832">
    <property type="entry name" value="GPCR_2_secretin-like"/>
</dbReference>
<sequence length="326" mass="36667">MVETYFDEVNQLNVSDKNSLQAVVNETEHLLTAFQKIAKEGDLVVGVNLLVAAQHLEIFVSDYAKKHLLANGNYSSTRVPTERHLVVEIQTIKSGYRKDVAVPSDVFQGQSFDDHNLLRERIILPPKLFEKQETAVLGIAYQDLHELLPDECQYLLDGKKIKNTKLHTPIIACSLSPAPSSVLAENITISFTLQDPIKPEDKPYCVSWDFNIRNLKQEQIQIRFNLVVAIAVAQIFFLAGIDATSKQEACIFVAVSIHYFYLAGFSWMLMEGAYLYLMVVKVYNAVVRMKLIYAFSWGFPLLMVTSSIVIASGSTEGIWGYVHGDL</sequence>
<feature type="transmembrane region" description="Helical" evidence="5">
    <location>
        <begin position="291"/>
        <end position="311"/>
    </location>
</feature>
<dbReference type="Proteomes" id="UP000225706">
    <property type="component" value="Unassembled WGS sequence"/>
</dbReference>
<proteinExistence type="predicted"/>
<dbReference type="AlphaFoldDB" id="A0A2B4R5D7"/>
<evidence type="ECO:0000259" key="6">
    <source>
        <dbReference type="PROSITE" id="PS50261"/>
    </source>
</evidence>
<name>A0A2B4R5D7_STYPI</name>
<accession>A0A2B4R5D7</accession>
<evidence type="ECO:0000313" key="8">
    <source>
        <dbReference type="Proteomes" id="UP000225706"/>
    </source>
</evidence>
<keyword evidence="2 5" id="KW-0812">Transmembrane</keyword>
<dbReference type="STRING" id="50429.A0A2B4R5D7"/>
<evidence type="ECO:0000256" key="4">
    <source>
        <dbReference type="ARBA" id="ARBA00023136"/>
    </source>
</evidence>
<dbReference type="OrthoDB" id="10371345at2759"/>
<dbReference type="EMBL" id="LSMT01001415">
    <property type="protein sequence ID" value="PFX12366.1"/>
    <property type="molecule type" value="Genomic_DNA"/>
</dbReference>
<comment type="caution">
    <text evidence="7">The sequence shown here is derived from an EMBL/GenBank/DDBJ whole genome shotgun (WGS) entry which is preliminary data.</text>
</comment>
<evidence type="ECO:0000256" key="1">
    <source>
        <dbReference type="ARBA" id="ARBA00004141"/>
    </source>
</evidence>
<feature type="domain" description="G-protein coupled receptors family 2 profile 2" evidence="6">
    <location>
        <begin position="212"/>
        <end position="326"/>
    </location>
</feature>
<feature type="transmembrane region" description="Helical" evidence="5">
    <location>
        <begin position="259"/>
        <end position="279"/>
    </location>
</feature>
<dbReference type="InterPro" id="IPR017981">
    <property type="entry name" value="GPCR_2-like_7TM"/>
</dbReference>
<dbReference type="Pfam" id="PF00002">
    <property type="entry name" value="7tm_2"/>
    <property type="match status" value="1"/>
</dbReference>
<feature type="transmembrane region" description="Helical" evidence="5">
    <location>
        <begin position="222"/>
        <end position="239"/>
    </location>
</feature>
<dbReference type="GO" id="GO:0007166">
    <property type="term" value="P:cell surface receptor signaling pathway"/>
    <property type="evidence" value="ECO:0007669"/>
    <property type="project" value="InterPro"/>
</dbReference>
<protein>
    <submittedName>
        <fullName evidence="7">Latrophilin-1</fullName>
    </submittedName>
</protein>
<keyword evidence="4 5" id="KW-0472">Membrane</keyword>
<keyword evidence="8" id="KW-1185">Reference proteome</keyword>